<feature type="domain" description="GAF" evidence="1">
    <location>
        <begin position="23"/>
        <end position="163"/>
    </location>
</feature>
<reference evidence="3" key="1">
    <citation type="submission" date="2023-12" db="EMBL/GenBank/DDBJ databases">
        <title>Novel isolates from deep terrestrial aquifers shed light on the physiology and ecology of the class Limnochordia.</title>
        <authorList>
            <person name="Karnachuk O.V."/>
            <person name="Lukina A.P."/>
            <person name="Avakyan M.R."/>
            <person name="Kadnikov V."/>
            <person name="Begmatov S."/>
            <person name="Beletsky A.V."/>
            <person name="Mardanov A.V."/>
            <person name="Ravin N.V."/>
        </authorList>
    </citation>
    <scope>NUCLEOTIDE SEQUENCE [LARGE SCALE GENOMIC DNA]</scope>
    <source>
        <strain evidence="3">LN</strain>
    </source>
</reference>
<accession>A0ABZ1BNS4</accession>
<dbReference type="InterPro" id="IPR003018">
    <property type="entry name" value="GAF"/>
</dbReference>
<keyword evidence="3" id="KW-1185">Reference proteome</keyword>
<dbReference type="Pfam" id="PF01590">
    <property type="entry name" value="GAF"/>
    <property type="match status" value="1"/>
</dbReference>
<evidence type="ECO:0000259" key="1">
    <source>
        <dbReference type="SMART" id="SM00065"/>
    </source>
</evidence>
<dbReference type="InterPro" id="IPR029016">
    <property type="entry name" value="GAF-like_dom_sf"/>
</dbReference>
<protein>
    <submittedName>
        <fullName evidence="2">GAF domain-containing protein</fullName>
    </submittedName>
</protein>
<organism evidence="2 3">
    <name type="scientific">Geochorda subterranea</name>
    <dbReference type="NCBI Taxonomy" id="3109564"/>
    <lineage>
        <taxon>Bacteria</taxon>
        <taxon>Bacillati</taxon>
        <taxon>Bacillota</taxon>
        <taxon>Limnochordia</taxon>
        <taxon>Limnochordales</taxon>
        <taxon>Geochordaceae</taxon>
        <taxon>Geochorda</taxon>
    </lineage>
</organism>
<dbReference type="SUPFAM" id="SSF55781">
    <property type="entry name" value="GAF domain-like"/>
    <property type="match status" value="1"/>
</dbReference>
<sequence>MTLSQQQQESVDLVRHWVEEGRPLRELCQDVVSHLRAGYPHYSWVGVYMVEGAVLRLWAWDGPAPTQHVEIPLHSGVCGWAASTGETVNVPDVNQDPRYLQCFLQTRSELVVPIRRGSTVYGEIDIDSDALAAFGPQDEAFVQAICDLLAQRAAAEALTGRTLGA</sequence>
<dbReference type="Proteomes" id="UP001333102">
    <property type="component" value="Chromosome"/>
</dbReference>
<dbReference type="EMBL" id="CP141614">
    <property type="protein sequence ID" value="WRP14447.1"/>
    <property type="molecule type" value="Genomic_DNA"/>
</dbReference>
<name>A0ABZ1BNS4_9FIRM</name>
<dbReference type="SMART" id="SM00065">
    <property type="entry name" value="GAF"/>
    <property type="match status" value="1"/>
</dbReference>
<dbReference type="RefSeq" id="WP_324668776.1">
    <property type="nucleotide sequence ID" value="NZ_CP141614.1"/>
</dbReference>
<gene>
    <name evidence="2" type="ORF">VLY81_13655</name>
</gene>
<dbReference type="Gene3D" id="3.30.450.40">
    <property type="match status" value="1"/>
</dbReference>
<evidence type="ECO:0000313" key="3">
    <source>
        <dbReference type="Proteomes" id="UP001333102"/>
    </source>
</evidence>
<proteinExistence type="predicted"/>
<evidence type="ECO:0000313" key="2">
    <source>
        <dbReference type="EMBL" id="WRP14447.1"/>
    </source>
</evidence>